<protein>
    <submittedName>
        <fullName evidence="4">IncF plasmid conjugative transfer pilus assemblyprotein TraK</fullName>
    </submittedName>
</protein>
<reference evidence="4" key="1">
    <citation type="journal article" date="2015" name="MBio">
        <title>Eco-Evolutionary Dynamics of Episomes among Ecologically Cohesive Bacterial Populations.</title>
        <authorList>
            <person name="Xue H."/>
            <person name="Cordero O.X."/>
            <person name="Camas F.M."/>
            <person name="Trimble W."/>
            <person name="Meyer F."/>
            <person name="Guglielmini J."/>
            <person name="Rocha E.P."/>
            <person name="Polz M.F."/>
        </authorList>
    </citation>
    <scope>NUCLEOTIDE SEQUENCE</scope>
    <source>
        <strain evidence="4">FF_112</strain>
    </source>
</reference>
<feature type="domain" description="TraK C-terminal" evidence="3">
    <location>
        <begin position="137"/>
        <end position="239"/>
    </location>
</feature>
<dbReference type="InterPro" id="IPR014126">
    <property type="entry name" value="TraK_Ftype"/>
</dbReference>
<organism evidence="4">
    <name type="scientific">Vibrio tasmaniensis</name>
    <dbReference type="NCBI Taxonomy" id="212663"/>
    <lineage>
        <taxon>Bacteria</taxon>
        <taxon>Pseudomonadati</taxon>
        <taxon>Pseudomonadota</taxon>
        <taxon>Gammaproteobacteria</taxon>
        <taxon>Vibrionales</taxon>
        <taxon>Vibrionaceae</taxon>
        <taxon>Vibrio</taxon>
    </lineage>
</organism>
<keyword evidence="1" id="KW-0732">Signal</keyword>
<sequence length="247" mass="27188">MKRLLTLVPLLAALSSPLSQADNVAKREIDFNDGDTIPVTLSSLNINRLMVKDDKIVNITCPSGFCTTTANQKDKTGSVSLKINIQLPFNVHVTTSKGRVFSLFVSPKATPSVVTEFLPSDRERQQPSVFDRAFDYPSALAEFTKQMMHWQFDGTPISGFTVHPVDPETLPPDEGALPLIPQVVFVGQDYSGIIYEVQNRSNETVTLTTAQFYSYAARSAALDRLTLGPNERTQLYLITGGGMSDVR</sequence>
<dbReference type="InterPro" id="IPR055397">
    <property type="entry name" value="TraK_C"/>
</dbReference>
<proteinExistence type="predicted"/>
<feature type="domain" description="TraK N-terminal" evidence="2">
    <location>
        <begin position="31"/>
        <end position="121"/>
    </location>
</feature>
<feature type="signal peptide" evidence="1">
    <location>
        <begin position="1"/>
        <end position="21"/>
    </location>
</feature>
<feature type="chain" id="PRO_5005204540" evidence="1">
    <location>
        <begin position="22"/>
        <end position="247"/>
    </location>
</feature>
<evidence type="ECO:0000313" key="4">
    <source>
        <dbReference type="EMBL" id="AKN36345.1"/>
    </source>
</evidence>
<accession>A0A0H3ZK90</accession>
<evidence type="ECO:0000256" key="1">
    <source>
        <dbReference type="SAM" id="SignalP"/>
    </source>
</evidence>
<evidence type="ECO:0000259" key="2">
    <source>
        <dbReference type="Pfam" id="PF06586"/>
    </source>
</evidence>
<evidence type="ECO:0000259" key="3">
    <source>
        <dbReference type="Pfam" id="PF23536"/>
    </source>
</evidence>
<dbReference type="AlphaFoldDB" id="A0A0H3ZK90"/>
<dbReference type="NCBIfam" id="TIGR02756">
    <property type="entry name" value="TraK_Ftype"/>
    <property type="match status" value="1"/>
</dbReference>
<dbReference type="Pfam" id="PF23536">
    <property type="entry name" value="TraK_C"/>
    <property type="match status" value="1"/>
</dbReference>
<dbReference type="Pfam" id="PF06586">
    <property type="entry name" value="TraK_N"/>
    <property type="match status" value="1"/>
</dbReference>
<dbReference type="EMBL" id="KP795485">
    <property type="protein sequence ID" value="AKN36345.1"/>
    <property type="molecule type" value="Genomic_DNA"/>
</dbReference>
<name>A0A0H3ZK90_9VIBR</name>
<dbReference type="InterPro" id="IPR010563">
    <property type="entry name" value="TraK_N"/>
</dbReference>